<dbReference type="InParanoid" id="L0HI17"/>
<organism evidence="7 8">
    <name type="scientific">Methanoregula formicica (strain DSM 22288 / NBRC 105244 / SMSP)</name>
    <dbReference type="NCBI Taxonomy" id="593750"/>
    <lineage>
        <taxon>Archaea</taxon>
        <taxon>Methanobacteriati</taxon>
        <taxon>Methanobacteriota</taxon>
        <taxon>Stenosarchaea group</taxon>
        <taxon>Methanomicrobia</taxon>
        <taxon>Methanomicrobiales</taxon>
        <taxon>Methanoregulaceae</taxon>
        <taxon>Methanoregula</taxon>
    </lineage>
</organism>
<dbReference type="GO" id="GO:0004674">
    <property type="term" value="F:protein serine/threonine kinase activity"/>
    <property type="evidence" value="ECO:0007669"/>
    <property type="project" value="UniProtKB-KW"/>
</dbReference>
<feature type="domain" description="Protein kinase" evidence="6">
    <location>
        <begin position="18"/>
        <end position="305"/>
    </location>
</feature>
<evidence type="ECO:0000256" key="1">
    <source>
        <dbReference type="ARBA" id="ARBA00022527"/>
    </source>
</evidence>
<dbReference type="PROSITE" id="PS50011">
    <property type="entry name" value="PROTEIN_KINASE_DOM"/>
    <property type="match status" value="1"/>
</dbReference>
<dbReference type="Gene3D" id="1.10.510.10">
    <property type="entry name" value="Transferase(Phosphotransferase) domain 1"/>
    <property type="match status" value="1"/>
</dbReference>
<evidence type="ECO:0000256" key="5">
    <source>
        <dbReference type="ARBA" id="ARBA00022840"/>
    </source>
</evidence>
<dbReference type="Gene3D" id="3.30.200.20">
    <property type="entry name" value="Phosphorylase Kinase, domain 1"/>
    <property type="match status" value="1"/>
</dbReference>
<evidence type="ECO:0000259" key="6">
    <source>
        <dbReference type="PROSITE" id="PS50011"/>
    </source>
</evidence>
<dbReference type="PANTHER" id="PTHR24351">
    <property type="entry name" value="RIBOSOMAL PROTEIN S6 KINASE"/>
    <property type="match status" value="1"/>
</dbReference>
<accession>L0HI17</accession>
<keyword evidence="4" id="KW-0418">Kinase</keyword>
<dbReference type="SMART" id="SM00220">
    <property type="entry name" value="S_TKc"/>
    <property type="match status" value="1"/>
</dbReference>
<reference evidence="7 8" key="2">
    <citation type="journal article" date="2014" name="Genome Announc.">
        <title>Complete Genome Sequence of Methanoregula formicica SMSPT, a Mesophilic Hydrogenotrophic Methanogen Isolated from a Methanogenic Upflow Anaerobic Sludge Blanket Reactor.</title>
        <authorList>
            <person name="Yamamoto K."/>
            <person name="Tamaki H."/>
            <person name="Cadillo-Quiroz H."/>
            <person name="Imachi H."/>
            <person name="Kyrpides N."/>
            <person name="Woyke T."/>
            <person name="Goodwin L."/>
            <person name="Zinder S.H."/>
            <person name="Kamagata Y."/>
            <person name="Liu W.T."/>
        </authorList>
    </citation>
    <scope>NUCLEOTIDE SEQUENCE [LARGE SCALE GENOMIC DNA]</scope>
    <source>
        <strain evidence="8">DSM 22288 / NBRC 105244 / SMSP</strain>
    </source>
</reference>
<name>L0HI17_METFS</name>
<dbReference type="Proteomes" id="UP000010824">
    <property type="component" value="Chromosome"/>
</dbReference>
<keyword evidence="8" id="KW-1185">Reference proteome</keyword>
<keyword evidence="2" id="KW-0808">Transferase</keyword>
<evidence type="ECO:0000256" key="4">
    <source>
        <dbReference type="ARBA" id="ARBA00022777"/>
    </source>
</evidence>
<keyword evidence="5" id="KW-0067">ATP-binding</keyword>
<dbReference type="RefSeq" id="WP_015285667.1">
    <property type="nucleotide sequence ID" value="NC_019943.1"/>
</dbReference>
<evidence type="ECO:0000256" key="2">
    <source>
        <dbReference type="ARBA" id="ARBA00022679"/>
    </source>
</evidence>
<proteinExistence type="predicted"/>
<dbReference type="GeneID" id="14308066"/>
<dbReference type="GO" id="GO:0005524">
    <property type="term" value="F:ATP binding"/>
    <property type="evidence" value="ECO:0007669"/>
    <property type="project" value="UniProtKB-KW"/>
</dbReference>
<dbReference type="AlphaFoldDB" id="L0HI17"/>
<gene>
    <name evidence="7" type="ordered locus">Metfor_1677</name>
</gene>
<dbReference type="HOGENOM" id="CLU_586510_0_0_2"/>
<evidence type="ECO:0000313" key="7">
    <source>
        <dbReference type="EMBL" id="AGB02704.1"/>
    </source>
</evidence>
<dbReference type="InterPro" id="IPR000719">
    <property type="entry name" value="Prot_kinase_dom"/>
</dbReference>
<dbReference type="eggNOG" id="arCOG03682">
    <property type="taxonomic scope" value="Archaea"/>
</dbReference>
<dbReference type="KEGG" id="mfo:Metfor_1677"/>
<dbReference type="Pfam" id="PF00069">
    <property type="entry name" value="Pkinase"/>
    <property type="match status" value="1"/>
</dbReference>
<protein>
    <recommendedName>
        <fullName evidence="6">Protein kinase domain-containing protein</fullName>
    </recommendedName>
</protein>
<evidence type="ECO:0000256" key="3">
    <source>
        <dbReference type="ARBA" id="ARBA00022741"/>
    </source>
</evidence>
<keyword evidence="3" id="KW-0547">Nucleotide-binding</keyword>
<keyword evidence="1" id="KW-0723">Serine/threonine-protein kinase</keyword>
<dbReference type="STRING" id="593750.Metfor_1677"/>
<evidence type="ECO:0000313" key="8">
    <source>
        <dbReference type="Proteomes" id="UP000010824"/>
    </source>
</evidence>
<dbReference type="EMBL" id="CP003167">
    <property type="protein sequence ID" value="AGB02704.1"/>
    <property type="molecule type" value="Genomic_DNA"/>
</dbReference>
<reference evidence="8" key="1">
    <citation type="submission" date="2011-12" db="EMBL/GenBank/DDBJ databases">
        <title>Complete sequence of Methanoregula formicicum SMSP.</title>
        <authorList>
            <person name="Lucas S."/>
            <person name="Han J."/>
            <person name="Lapidus A."/>
            <person name="Cheng J.-F."/>
            <person name="Goodwin L."/>
            <person name="Pitluck S."/>
            <person name="Peters L."/>
            <person name="Ovchinnikova G."/>
            <person name="Teshima H."/>
            <person name="Detter J.C."/>
            <person name="Han C."/>
            <person name="Tapia R."/>
            <person name="Land M."/>
            <person name="Hauser L."/>
            <person name="Kyrpides N."/>
            <person name="Ivanova N."/>
            <person name="Pagani I."/>
            <person name="Imachi H."/>
            <person name="Tamaki H."/>
            <person name="Sekiguchi Y."/>
            <person name="Kamagata Y."/>
            <person name="Cadillo-Quiroz H."/>
            <person name="Zinder S."/>
            <person name="Liu W.-T."/>
            <person name="Woyke T."/>
        </authorList>
    </citation>
    <scope>NUCLEOTIDE SEQUENCE [LARGE SCALE GENOMIC DNA]</scope>
    <source>
        <strain evidence="8">DSM 22288 / NBRC 105244 / SMSP</strain>
    </source>
</reference>
<dbReference type="SUPFAM" id="SSF56112">
    <property type="entry name" value="Protein kinase-like (PK-like)"/>
    <property type="match status" value="1"/>
</dbReference>
<dbReference type="InterPro" id="IPR011009">
    <property type="entry name" value="Kinase-like_dom_sf"/>
</dbReference>
<sequence length="450" mass="49963">MPLAIGQRVKAELSGTELHVIRKLGEGTQGEVYLVEGTQGYQAVKWYKPEQATKEQRSAVLYLVRTGPPFGAAGRRFIWPLDLVTVQDPSQFGYLMTRIDTQQFAELGEIWAHIKPVPNFSSLCEISYQLANSYRALHLSGHCYRDISAGNLMFDPVTGDVLICDNDNVGVNRQSRCQVWGTMEYMAPEIIRGEADPSTQTDLHSLAVLLFYLWVWHHPFHGEMEYRFHCWDIPAKKKVYGESPVFVFDPENPVNCLPPDPDYAIARERWGYCPSDLQDLFLRAFTDGLHDPSRRVTEGEWQNLFSAIKDRIIACPKCRAENFLEETGRPGSCWYCHITLPAPPSLVVKRPSGEISIALSNGTTIRRRHVSLTPANDDGGAIIGIVVPHPSITGASGIRNTTRTPWNAEFPDGSAAIVSPGRAVPLNPGTTITIDGVVLTIVAPPTTVIP</sequence>